<proteinExistence type="predicted"/>
<name>X0XFH9_9ZZZZ</name>
<dbReference type="AlphaFoldDB" id="X0XFH9"/>
<comment type="caution">
    <text evidence="2">The sequence shown here is derived from an EMBL/GenBank/DDBJ whole genome shotgun (WGS) entry which is preliminary data.</text>
</comment>
<feature type="region of interest" description="Disordered" evidence="1">
    <location>
        <begin position="63"/>
        <end position="86"/>
    </location>
</feature>
<evidence type="ECO:0000256" key="1">
    <source>
        <dbReference type="SAM" id="MobiDB-lite"/>
    </source>
</evidence>
<sequence>EVEAIQVLVSELELIQPEPEIPELEVEQVRASGELLEEVEPEPDDDEFPVEATQARLLIRPLIPPGIPEPEKEPAPNPDNDKFPTKAERIRTPLSWIFRLRQWKDDVLALK</sequence>
<reference evidence="2" key="1">
    <citation type="journal article" date="2014" name="Front. Microbiol.">
        <title>High frequency of phylogenetically diverse reductive dehalogenase-homologous genes in deep subseafloor sedimentary metagenomes.</title>
        <authorList>
            <person name="Kawai M."/>
            <person name="Futagami T."/>
            <person name="Toyoda A."/>
            <person name="Takaki Y."/>
            <person name="Nishi S."/>
            <person name="Hori S."/>
            <person name="Arai W."/>
            <person name="Tsubouchi T."/>
            <person name="Morono Y."/>
            <person name="Uchiyama I."/>
            <person name="Ito T."/>
            <person name="Fujiyama A."/>
            <person name="Inagaki F."/>
            <person name="Takami H."/>
        </authorList>
    </citation>
    <scope>NUCLEOTIDE SEQUENCE</scope>
    <source>
        <strain evidence="2">Expedition CK06-06</strain>
    </source>
</reference>
<accession>X0XFH9</accession>
<protein>
    <submittedName>
        <fullName evidence="2">Uncharacterized protein</fullName>
    </submittedName>
</protein>
<gene>
    <name evidence="2" type="ORF">S01H1_47714</name>
</gene>
<feature type="compositionally biased region" description="Basic and acidic residues" evidence="1">
    <location>
        <begin position="69"/>
        <end position="86"/>
    </location>
</feature>
<dbReference type="EMBL" id="BARS01030601">
    <property type="protein sequence ID" value="GAG23706.1"/>
    <property type="molecule type" value="Genomic_DNA"/>
</dbReference>
<evidence type="ECO:0000313" key="2">
    <source>
        <dbReference type="EMBL" id="GAG23706.1"/>
    </source>
</evidence>
<organism evidence="2">
    <name type="scientific">marine sediment metagenome</name>
    <dbReference type="NCBI Taxonomy" id="412755"/>
    <lineage>
        <taxon>unclassified sequences</taxon>
        <taxon>metagenomes</taxon>
        <taxon>ecological metagenomes</taxon>
    </lineage>
</organism>
<feature type="non-terminal residue" evidence="2">
    <location>
        <position position="1"/>
    </location>
</feature>